<dbReference type="STRING" id="1302689.RG47T_1151"/>
<feature type="signal peptide" evidence="6">
    <location>
        <begin position="1"/>
        <end position="25"/>
    </location>
</feature>
<evidence type="ECO:0000256" key="2">
    <source>
        <dbReference type="ARBA" id="ARBA00006275"/>
    </source>
</evidence>
<dbReference type="OrthoDB" id="653598at2"/>
<comment type="similarity">
    <text evidence="2">Belongs to the SusD family.</text>
</comment>
<accession>A0A1Q5ZVB2</accession>
<evidence type="ECO:0000256" key="4">
    <source>
        <dbReference type="ARBA" id="ARBA00023136"/>
    </source>
</evidence>
<keyword evidence="5" id="KW-0998">Cell outer membrane</keyword>
<evidence type="ECO:0000259" key="8">
    <source>
        <dbReference type="Pfam" id="PF14322"/>
    </source>
</evidence>
<keyword evidence="10" id="KW-1185">Reference proteome</keyword>
<evidence type="ECO:0000259" key="7">
    <source>
        <dbReference type="Pfam" id="PF07980"/>
    </source>
</evidence>
<keyword evidence="4" id="KW-0472">Membrane</keyword>
<dbReference type="GO" id="GO:0009279">
    <property type="term" value="C:cell outer membrane"/>
    <property type="evidence" value="ECO:0007669"/>
    <property type="project" value="UniProtKB-SubCell"/>
</dbReference>
<evidence type="ECO:0000256" key="3">
    <source>
        <dbReference type="ARBA" id="ARBA00022729"/>
    </source>
</evidence>
<gene>
    <name evidence="9" type="ORF">RG47T_1151</name>
</gene>
<dbReference type="InterPro" id="IPR011990">
    <property type="entry name" value="TPR-like_helical_dom_sf"/>
</dbReference>
<dbReference type="AlphaFoldDB" id="A0A1Q5ZVB2"/>
<comment type="caution">
    <text evidence="9">The sequence shown here is derived from an EMBL/GenBank/DDBJ whole genome shotgun (WGS) entry which is preliminary data.</text>
</comment>
<evidence type="ECO:0000256" key="5">
    <source>
        <dbReference type="ARBA" id="ARBA00023237"/>
    </source>
</evidence>
<dbReference type="InterPro" id="IPR033985">
    <property type="entry name" value="SusD-like_N"/>
</dbReference>
<reference evidence="9 10" key="1">
    <citation type="submission" date="2016-11" db="EMBL/GenBank/DDBJ databases">
        <title>Whole Genome Sequencing of Mucilaginibacter polytrichastri RG4-7(T) isolated from the moss sample.</title>
        <authorList>
            <person name="Li Y."/>
        </authorList>
    </citation>
    <scope>NUCLEOTIDE SEQUENCE [LARGE SCALE GENOMIC DNA]</scope>
    <source>
        <strain evidence="9 10">RG4-7</strain>
    </source>
</reference>
<evidence type="ECO:0000256" key="1">
    <source>
        <dbReference type="ARBA" id="ARBA00004442"/>
    </source>
</evidence>
<keyword evidence="3 6" id="KW-0732">Signal</keyword>
<dbReference type="EMBL" id="MPPL01000001">
    <property type="protein sequence ID" value="OKS85705.1"/>
    <property type="molecule type" value="Genomic_DNA"/>
</dbReference>
<dbReference type="Pfam" id="PF07980">
    <property type="entry name" value="SusD_RagB"/>
    <property type="match status" value="1"/>
</dbReference>
<evidence type="ECO:0008006" key="11">
    <source>
        <dbReference type="Google" id="ProtNLM"/>
    </source>
</evidence>
<protein>
    <recommendedName>
        <fullName evidence="11">SusD-like N-terminal domain-containing protein</fullName>
    </recommendedName>
</protein>
<feature type="chain" id="PRO_5010166801" description="SusD-like N-terminal domain-containing protein" evidence="6">
    <location>
        <begin position="26"/>
        <end position="465"/>
    </location>
</feature>
<organism evidence="9 10">
    <name type="scientific">Mucilaginibacter polytrichastri</name>
    <dbReference type="NCBI Taxonomy" id="1302689"/>
    <lineage>
        <taxon>Bacteria</taxon>
        <taxon>Pseudomonadati</taxon>
        <taxon>Bacteroidota</taxon>
        <taxon>Sphingobacteriia</taxon>
        <taxon>Sphingobacteriales</taxon>
        <taxon>Sphingobacteriaceae</taxon>
        <taxon>Mucilaginibacter</taxon>
    </lineage>
</organism>
<proteinExistence type="inferred from homology"/>
<sequence>MKTIYIKHIKNLSLALGFLSLFCLASCKKDWLDAKPDQALIVPGTVQDYQALLDNNTDTYLFNTTQPALCETMSDDYFVSKASWQSFGLVQDRNAYVWAREIYEGENSFDWDYCYKRILHANVILDGIEKVAKNDANTASWNNVKGSALFYRSFDFFNLAQEFCKTYDKSTAATDLGIVLKLSSNLNDKASRSTVAQTYSQVINDLLMAAKLLPVMQRFPSRPSSVAAYGLLARVYLIMGDYENAKLYAEKSLGLYGELIDYNTLSLTDEPALPRFNKEVTFYSFLNIFDSSNCYSPYVNIDSTLYNTYSSNDLRKAIYFKDVSGVITYKGGYYNDYSYSGGLQTDEMYLISAECNARLGALPEALKSLNTLLNTRWVTGTFTPYTATSADALLPQILLERRKELIFRSLRWPDLRRLNKEPRFAKTLTRNLDGVIYTLPPNDLRYVLPIPENEIKLSGIEQNPR</sequence>
<feature type="domain" description="RagB/SusD" evidence="7">
    <location>
        <begin position="347"/>
        <end position="464"/>
    </location>
</feature>
<dbReference type="SUPFAM" id="SSF48452">
    <property type="entry name" value="TPR-like"/>
    <property type="match status" value="1"/>
</dbReference>
<dbReference type="Pfam" id="PF14322">
    <property type="entry name" value="SusD-like_3"/>
    <property type="match status" value="1"/>
</dbReference>
<comment type="subcellular location">
    <subcellularLocation>
        <location evidence="1">Cell outer membrane</location>
    </subcellularLocation>
</comment>
<evidence type="ECO:0000256" key="6">
    <source>
        <dbReference type="SAM" id="SignalP"/>
    </source>
</evidence>
<evidence type="ECO:0000313" key="9">
    <source>
        <dbReference type="EMBL" id="OKS85705.1"/>
    </source>
</evidence>
<feature type="domain" description="SusD-like N-terminal" evidence="8">
    <location>
        <begin position="30"/>
        <end position="237"/>
    </location>
</feature>
<dbReference type="RefSeq" id="WP_083627306.1">
    <property type="nucleotide sequence ID" value="NZ_FPAM01000002.1"/>
</dbReference>
<name>A0A1Q5ZVB2_9SPHI</name>
<evidence type="ECO:0000313" key="10">
    <source>
        <dbReference type="Proteomes" id="UP000186720"/>
    </source>
</evidence>
<dbReference type="InterPro" id="IPR012944">
    <property type="entry name" value="SusD_RagB_dom"/>
</dbReference>
<dbReference type="Gene3D" id="1.25.40.390">
    <property type="match status" value="1"/>
</dbReference>
<dbReference type="Proteomes" id="UP000186720">
    <property type="component" value="Unassembled WGS sequence"/>
</dbReference>